<evidence type="ECO:0000256" key="3">
    <source>
        <dbReference type="ARBA" id="ARBA00022478"/>
    </source>
</evidence>
<dbReference type="GO" id="GO:0005666">
    <property type="term" value="C:RNA polymerase III complex"/>
    <property type="evidence" value="ECO:0007669"/>
    <property type="project" value="UniProtKB-UniRule"/>
</dbReference>
<dbReference type="GO" id="GO:0005654">
    <property type="term" value="C:nucleoplasm"/>
    <property type="evidence" value="ECO:0007669"/>
    <property type="project" value="UniProtKB-ARBA"/>
</dbReference>
<evidence type="ECO:0000313" key="9">
    <source>
        <dbReference type="EMBL" id="RWS24315.1"/>
    </source>
</evidence>
<dbReference type="FunFam" id="1.10.10.10:FF:000237">
    <property type="entry name" value="DNA-directed RNA polymerase III subunit RPC6"/>
    <property type="match status" value="1"/>
</dbReference>
<reference evidence="9 10" key="1">
    <citation type="journal article" date="2018" name="Gigascience">
        <title>Genomes of trombidid mites reveal novel predicted allergens and laterally-transferred genes associated with secondary metabolism.</title>
        <authorList>
            <person name="Dong X."/>
            <person name="Chaisiri K."/>
            <person name="Xia D."/>
            <person name="Armstrong S.D."/>
            <person name="Fang Y."/>
            <person name="Donnelly M.J."/>
            <person name="Kadowaki T."/>
            <person name="McGarry J.W."/>
            <person name="Darby A.C."/>
            <person name="Makepeace B.L."/>
        </authorList>
    </citation>
    <scope>NUCLEOTIDE SEQUENCE [LARGE SCALE GENOMIC DNA]</scope>
    <source>
        <strain evidence="9">UoL-UT</strain>
    </source>
</reference>
<dbReference type="EMBL" id="NCKV01005035">
    <property type="protein sequence ID" value="RWS24315.1"/>
    <property type="molecule type" value="Genomic_DNA"/>
</dbReference>
<name>A0A443SA83_9ACAR</name>
<dbReference type="InterPro" id="IPR016049">
    <property type="entry name" value="RNA_pol_Rpc34-like"/>
</dbReference>
<evidence type="ECO:0000256" key="6">
    <source>
        <dbReference type="ARBA" id="ARBA00055148"/>
    </source>
</evidence>
<dbReference type="Proteomes" id="UP000288716">
    <property type="component" value="Unassembled WGS sequence"/>
</dbReference>
<dbReference type="GO" id="GO:0006383">
    <property type="term" value="P:transcription by RNA polymerase III"/>
    <property type="evidence" value="ECO:0007669"/>
    <property type="project" value="UniProtKB-UniRule"/>
</dbReference>
<keyword evidence="4 7" id="KW-0804">Transcription</keyword>
<dbReference type="AlphaFoldDB" id="A0A443SA83"/>
<evidence type="ECO:0000256" key="7">
    <source>
        <dbReference type="PIRNR" id="PIRNR028763"/>
    </source>
</evidence>
<keyword evidence="3 7" id="KW-0240">DNA-directed RNA polymerase</keyword>
<protein>
    <recommendedName>
        <fullName evidence="7">DNA-directed RNA polymerase III subunit RPC6</fullName>
        <shortName evidence="7">RNA polymerase III subunit C6</shortName>
    </recommendedName>
</protein>
<keyword evidence="10" id="KW-1185">Reference proteome</keyword>
<comment type="function">
    <text evidence="6 7">DNA-dependent RNA polymerase catalyzes the transcription of DNA into RNA using the four ribonucleoside triphosphates as substrates. Specific peripheric component of RNA polymerase III which synthesizes small RNAs, such as 5S rRNA and tRNAs.</text>
</comment>
<dbReference type="STRING" id="299467.A0A443SA83"/>
<evidence type="ECO:0000256" key="5">
    <source>
        <dbReference type="ARBA" id="ARBA00023242"/>
    </source>
</evidence>
<dbReference type="PANTHER" id="PTHR12780">
    <property type="entry name" value="RNA POLYMERASE III DNA DIRECTED , 39KD SUBUNIT-RELATED"/>
    <property type="match status" value="1"/>
</dbReference>
<organism evidence="9 10">
    <name type="scientific">Leptotrombidium deliense</name>
    <dbReference type="NCBI Taxonomy" id="299467"/>
    <lineage>
        <taxon>Eukaryota</taxon>
        <taxon>Metazoa</taxon>
        <taxon>Ecdysozoa</taxon>
        <taxon>Arthropoda</taxon>
        <taxon>Chelicerata</taxon>
        <taxon>Arachnida</taxon>
        <taxon>Acari</taxon>
        <taxon>Acariformes</taxon>
        <taxon>Trombidiformes</taxon>
        <taxon>Prostigmata</taxon>
        <taxon>Anystina</taxon>
        <taxon>Parasitengona</taxon>
        <taxon>Trombiculoidea</taxon>
        <taxon>Trombiculidae</taxon>
        <taxon>Leptotrombidium</taxon>
    </lineage>
</organism>
<dbReference type="GO" id="GO:0005737">
    <property type="term" value="C:cytoplasm"/>
    <property type="evidence" value="ECO:0007669"/>
    <property type="project" value="UniProtKB-ARBA"/>
</dbReference>
<dbReference type="Gene3D" id="1.10.10.10">
    <property type="entry name" value="Winged helix-like DNA-binding domain superfamily/Winged helix DNA-binding domain"/>
    <property type="match status" value="2"/>
</dbReference>
<comment type="subcellular location">
    <subcellularLocation>
        <location evidence="1 7">Nucleus</location>
    </subcellularLocation>
</comment>
<accession>A0A443SA83</accession>
<dbReference type="VEuPathDB" id="VectorBase:LDEU007725"/>
<feature type="region of interest" description="Disordered" evidence="8">
    <location>
        <begin position="1"/>
        <end position="21"/>
    </location>
</feature>
<keyword evidence="5 7" id="KW-0539">Nucleus</keyword>
<evidence type="ECO:0000313" key="10">
    <source>
        <dbReference type="Proteomes" id="UP000288716"/>
    </source>
</evidence>
<dbReference type="Pfam" id="PF05158">
    <property type="entry name" value="RNA_pol_Rpc34"/>
    <property type="match status" value="1"/>
</dbReference>
<dbReference type="SUPFAM" id="SSF46785">
    <property type="entry name" value="Winged helix' DNA-binding domain"/>
    <property type="match status" value="2"/>
</dbReference>
<dbReference type="OrthoDB" id="613763at2759"/>
<evidence type="ECO:0000256" key="2">
    <source>
        <dbReference type="ARBA" id="ARBA00011038"/>
    </source>
</evidence>
<gene>
    <name evidence="9" type="ORF">B4U80_09511</name>
</gene>
<dbReference type="FunFam" id="1.10.10.10:FF:000116">
    <property type="entry name" value="DNA-directed RNA polymerase III subunit RPC6"/>
    <property type="match status" value="1"/>
</dbReference>
<dbReference type="InterPro" id="IPR036388">
    <property type="entry name" value="WH-like_DNA-bd_sf"/>
</dbReference>
<dbReference type="InterPro" id="IPR007832">
    <property type="entry name" value="RNA_pol_Rpc34"/>
</dbReference>
<evidence type="ECO:0000256" key="1">
    <source>
        <dbReference type="ARBA" id="ARBA00004123"/>
    </source>
</evidence>
<sequence length="319" mass="36048">MDSEDPNCSGESSEVSKPDDAQCEEIMQRIVDICKENERGVTERMMQLAMVGVDPLLRAKAINNLLSQSKVEMMKQGSQLLYKLKDAKFKGSDDEEKIVYSIIEESGNKGIWTRDIRFKSNLSLTTLNKILKVMEGKKLIKSVKSVAASKKKVYMLYDVEPDTSVTGGSWYSNQDFESEFVEILNQQCFRFLHEKLEAAKSAADPISRVNSSYVTSKDVWKFIKDLGISKIELSMNDIESILETLVFDGRVEKHVSASRSNMEGDTGSTVKMYRAIKPLVKNTGLMRIPCGLCPVIKDCYEDSPISPSKCLYFKEWFDS</sequence>
<comment type="caution">
    <text evidence="9">The sequence shown here is derived from an EMBL/GenBank/DDBJ whole genome shotgun (WGS) entry which is preliminary data.</text>
</comment>
<comment type="similarity">
    <text evidence="2 7">Belongs to the eukaryotic RPC34/RPC39 RNA polymerase subunit family.</text>
</comment>
<evidence type="ECO:0000256" key="8">
    <source>
        <dbReference type="SAM" id="MobiDB-lite"/>
    </source>
</evidence>
<evidence type="ECO:0000256" key="4">
    <source>
        <dbReference type="ARBA" id="ARBA00023163"/>
    </source>
</evidence>
<proteinExistence type="inferred from homology"/>
<dbReference type="InterPro" id="IPR036390">
    <property type="entry name" value="WH_DNA-bd_sf"/>
</dbReference>
<dbReference type="PIRSF" id="PIRSF028763">
    <property type="entry name" value="RNA_pol_Rpc34"/>
    <property type="match status" value="1"/>
</dbReference>